<dbReference type="EMBL" id="LSRX01000212">
    <property type="protein sequence ID" value="OLQ04380.1"/>
    <property type="molecule type" value="Genomic_DNA"/>
</dbReference>
<feature type="region of interest" description="Disordered" evidence="1">
    <location>
        <begin position="147"/>
        <end position="192"/>
    </location>
</feature>
<proteinExistence type="predicted"/>
<evidence type="ECO:0000313" key="2">
    <source>
        <dbReference type="EMBL" id="OLQ04380.1"/>
    </source>
</evidence>
<feature type="compositionally biased region" description="Acidic residues" evidence="1">
    <location>
        <begin position="156"/>
        <end position="192"/>
    </location>
</feature>
<keyword evidence="3" id="KW-1185">Reference proteome</keyword>
<accession>A0A1Q9EAC9</accession>
<feature type="region of interest" description="Disordered" evidence="1">
    <location>
        <begin position="22"/>
        <end position="45"/>
    </location>
</feature>
<evidence type="ECO:0000313" key="3">
    <source>
        <dbReference type="Proteomes" id="UP000186817"/>
    </source>
</evidence>
<name>A0A1Q9EAC9_SYMMI</name>
<feature type="compositionally biased region" description="Low complexity" evidence="1">
    <location>
        <begin position="30"/>
        <end position="44"/>
    </location>
</feature>
<evidence type="ECO:0000256" key="1">
    <source>
        <dbReference type="SAM" id="MobiDB-lite"/>
    </source>
</evidence>
<sequence>MSEQLPMAMESFKLLEAQGLSELPETPEKQSQQQQQQQPGSGSSVFSRCQLGPSYTVFMELFAVADYIYLVCHRHFTKSGVQQASSLHAETRSYSDLCQIAYMSRAAFWPDRSSLTSEVASFFEDSNLASLWAELEKHWDPKVRSRRNLVEGSGDGGDDGDDAECLNDEEQEEEEECEEEATLTEPEDDDDRLEQVDPYLAEAMGLEAGSPPPPSAYVGTIAYEASDDLGPPIPYESCEAFGAPACEVDLVRELAEIEQRMAHRRAALSGRLAAQKWSRILA</sequence>
<gene>
    <name evidence="2" type="ORF">AK812_SmicGene12527</name>
</gene>
<reference evidence="2 3" key="1">
    <citation type="submission" date="2016-02" db="EMBL/GenBank/DDBJ databases">
        <title>Genome analysis of coral dinoflagellate symbionts highlights evolutionary adaptations to a symbiotic lifestyle.</title>
        <authorList>
            <person name="Aranda M."/>
            <person name="Li Y."/>
            <person name="Liew Y.J."/>
            <person name="Baumgarten S."/>
            <person name="Simakov O."/>
            <person name="Wilson M."/>
            <person name="Piel J."/>
            <person name="Ashoor H."/>
            <person name="Bougouffa S."/>
            <person name="Bajic V.B."/>
            <person name="Ryu T."/>
            <person name="Ravasi T."/>
            <person name="Bayer T."/>
            <person name="Micklem G."/>
            <person name="Kim H."/>
            <person name="Bhak J."/>
            <person name="Lajeunesse T.C."/>
            <person name="Voolstra C.R."/>
        </authorList>
    </citation>
    <scope>NUCLEOTIDE SEQUENCE [LARGE SCALE GENOMIC DNA]</scope>
    <source>
        <strain evidence="2 3">CCMP2467</strain>
    </source>
</reference>
<protein>
    <submittedName>
        <fullName evidence="2">Uncharacterized protein</fullName>
    </submittedName>
</protein>
<dbReference type="AlphaFoldDB" id="A0A1Q9EAC9"/>
<dbReference type="Proteomes" id="UP000186817">
    <property type="component" value="Unassembled WGS sequence"/>
</dbReference>
<dbReference type="OrthoDB" id="432908at2759"/>
<comment type="caution">
    <text evidence="2">The sequence shown here is derived from an EMBL/GenBank/DDBJ whole genome shotgun (WGS) entry which is preliminary data.</text>
</comment>
<organism evidence="2 3">
    <name type="scientific">Symbiodinium microadriaticum</name>
    <name type="common">Dinoflagellate</name>
    <name type="synonym">Zooxanthella microadriatica</name>
    <dbReference type="NCBI Taxonomy" id="2951"/>
    <lineage>
        <taxon>Eukaryota</taxon>
        <taxon>Sar</taxon>
        <taxon>Alveolata</taxon>
        <taxon>Dinophyceae</taxon>
        <taxon>Suessiales</taxon>
        <taxon>Symbiodiniaceae</taxon>
        <taxon>Symbiodinium</taxon>
    </lineage>
</organism>